<dbReference type="RefSeq" id="WP_387964982.1">
    <property type="nucleotide sequence ID" value="NZ_JBHSGP010000014.1"/>
</dbReference>
<dbReference type="EMBL" id="JBHSGP010000014">
    <property type="protein sequence ID" value="MFC4723523.1"/>
    <property type="molecule type" value="Genomic_DNA"/>
</dbReference>
<keyword evidence="2" id="KW-1185">Reference proteome</keyword>
<comment type="caution">
    <text evidence="1">The sequence shown here is derived from an EMBL/GenBank/DDBJ whole genome shotgun (WGS) entry which is preliminary data.</text>
</comment>
<gene>
    <name evidence="1" type="ORF">ACFO5O_14400</name>
</gene>
<protein>
    <recommendedName>
        <fullName evidence="3">SGNH/GDSL hydrolase family protein</fullName>
    </recommendedName>
</protein>
<name>A0ABV9N989_9FLAO</name>
<proteinExistence type="predicted"/>
<evidence type="ECO:0000313" key="2">
    <source>
        <dbReference type="Proteomes" id="UP001595953"/>
    </source>
</evidence>
<organism evidence="1 2">
    <name type="scientific">Geojedonia litorea</name>
    <dbReference type="NCBI Taxonomy" id="1268269"/>
    <lineage>
        <taxon>Bacteria</taxon>
        <taxon>Pseudomonadati</taxon>
        <taxon>Bacteroidota</taxon>
        <taxon>Flavobacteriia</taxon>
        <taxon>Flavobacteriales</taxon>
        <taxon>Flavobacteriaceae</taxon>
        <taxon>Geojedonia</taxon>
    </lineage>
</organism>
<dbReference type="Proteomes" id="UP001595953">
    <property type="component" value="Unassembled WGS sequence"/>
</dbReference>
<accession>A0ABV9N989</accession>
<reference evidence="2" key="1">
    <citation type="journal article" date="2019" name="Int. J. Syst. Evol. Microbiol.">
        <title>The Global Catalogue of Microorganisms (GCM) 10K type strain sequencing project: providing services to taxonomists for standard genome sequencing and annotation.</title>
        <authorList>
            <consortium name="The Broad Institute Genomics Platform"/>
            <consortium name="The Broad Institute Genome Sequencing Center for Infectious Disease"/>
            <person name="Wu L."/>
            <person name="Ma J."/>
        </authorList>
    </citation>
    <scope>NUCLEOTIDE SEQUENCE [LARGE SCALE GENOMIC DNA]</scope>
    <source>
        <strain evidence="2">CCUG 63682</strain>
    </source>
</reference>
<evidence type="ECO:0000313" key="1">
    <source>
        <dbReference type="EMBL" id="MFC4723523.1"/>
    </source>
</evidence>
<evidence type="ECO:0008006" key="3">
    <source>
        <dbReference type="Google" id="ProtNLM"/>
    </source>
</evidence>
<sequence length="354" mass="40637">MKTQEIAKMKLSTLWIAAGFAIVSLTAWELYCRSKQYQATPNDDKYLWAHHRAKVDDLANDDVVIIGSSRVMFNFQMDEWEKVQGKKPVNIAAAGSSVLPVIEDIVENSTFNGTLIVGVTPPLYWAPQSMDVFPYARIQNLVNHFHNETYSDRFNHFLSIHGPQKVFSFLTASPEFFYNELDLRSLIEQIPAPTRVPGPPPFPILYQVDDYRNVSLVPQVATDEAYVKEITDFWLFVFQPPSDPNITLDMIEENRKSIINKSAQLLSKFKARGGKVIMVRCPSQNKVRDIENSLYPRETYWNALVKAVDAPAYHFEDYSIMNKYKLPEWSHLATADAKSFTRDFIDLLKKDNLL</sequence>